<comment type="caution">
    <text evidence="10">The sequence shown here is derived from an EMBL/GenBank/DDBJ whole genome shotgun (WGS) entry which is preliminary data.</text>
</comment>
<sequence length="361" mass="42360">MDSKFSRLKQFVSESKNGGIHDDDNHSSFTWTRSIFSRDVFNTNMNQFNKFIRRSRSSLFGGYEGDFISTKGDSYDMSTLLKQGENDPILPTLSKKQRILGFMGFLLMGIFCMGLATLYIPVIVFKARKFALLFSFGSLFFLLSFSMLWGPVNHLRHLLSIDRLLFTIIYGGTLLGTIYFSVKMLIRKCLLSLNKTDLIYSPIFIRTFKRFGEYVKSYGYQPKHYQGGLLPRPETMQNDPPDYLPPFIDPKEWTLENATFGQNDYIDILGDETIEHWQLVRNAPFWLRGFGGNELQHLLRRMRYDGKKLEEEKPQKYSDLITRIRYLTYKHNFKHYRRPWLARPALGSKEPLPEYWDPRST</sequence>
<keyword evidence="4 9" id="KW-0812">Transmembrane</keyword>
<evidence type="ECO:0000256" key="8">
    <source>
        <dbReference type="ARBA" id="ARBA00025800"/>
    </source>
</evidence>
<evidence type="ECO:0000313" key="10">
    <source>
        <dbReference type="EMBL" id="CAF1035904.1"/>
    </source>
</evidence>
<feature type="transmembrane region" description="Helical" evidence="9">
    <location>
        <begin position="130"/>
        <end position="152"/>
    </location>
</feature>
<comment type="caution">
    <text evidence="9">Lacks conserved residue(s) required for the propagation of feature annotation.</text>
</comment>
<feature type="transmembrane region" description="Helical" evidence="9">
    <location>
        <begin position="164"/>
        <end position="182"/>
    </location>
</feature>
<dbReference type="PANTHER" id="PTHR23137">
    <property type="entry name" value="VESICLE TRANSPORT PROTEIN-RELATED"/>
    <property type="match status" value="1"/>
</dbReference>
<comment type="function">
    <text evidence="1 9">May be involved in fusion of retrograde transport vesicles derived from an endocytic compartment with the Golgi complex.</text>
</comment>
<dbReference type="GO" id="GO:0016020">
    <property type="term" value="C:membrane"/>
    <property type="evidence" value="ECO:0007669"/>
    <property type="project" value="UniProtKB-SubCell"/>
</dbReference>
<dbReference type="AlphaFoldDB" id="A0A8S2DXT0"/>
<dbReference type="GO" id="GO:0012505">
    <property type="term" value="C:endomembrane system"/>
    <property type="evidence" value="ECO:0007669"/>
    <property type="project" value="UniProtKB-ARBA"/>
</dbReference>
<evidence type="ECO:0000256" key="5">
    <source>
        <dbReference type="ARBA" id="ARBA00022927"/>
    </source>
</evidence>
<dbReference type="InterPro" id="IPR011691">
    <property type="entry name" value="Vesicle_transpt_SFT2"/>
</dbReference>
<accession>A0A8S2DXT0</accession>
<evidence type="ECO:0000256" key="6">
    <source>
        <dbReference type="ARBA" id="ARBA00022989"/>
    </source>
</evidence>
<evidence type="ECO:0000313" key="11">
    <source>
        <dbReference type="EMBL" id="CAF3804170.1"/>
    </source>
</evidence>
<dbReference type="InterPro" id="IPR019373">
    <property type="entry name" value="Ribosomal_mL51"/>
</dbReference>
<keyword evidence="3 9" id="KW-0813">Transport</keyword>
<protein>
    <recommendedName>
        <fullName evidence="9">Vesicle transport protein</fullName>
    </recommendedName>
</protein>
<evidence type="ECO:0000256" key="3">
    <source>
        <dbReference type="ARBA" id="ARBA00022448"/>
    </source>
</evidence>
<name>A0A8S2DXT0_9BILA</name>
<proteinExistence type="inferred from homology"/>
<feature type="transmembrane region" description="Helical" evidence="9">
    <location>
        <begin position="99"/>
        <end position="124"/>
    </location>
</feature>
<dbReference type="GO" id="GO:0016192">
    <property type="term" value="P:vesicle-mediated transport"/>
    <property type="evidence" value="ECO:0007669"/>
    <property type="project" value="InterPro"/>
</dbReference>
<gene>
    <name evidence="10" type="ORF">OVA965_LOCUS16229</name>
    <name evidence="11" type="ORF">TMI583_LOCUS16240</name>
</gene>
<keyword evidence="7 9" id="KW-0472">Membrane</keyword>
<dbReference type="Proteomes" id="UP000677228">
    <property type="component" value="Unassembled WGS sequence"/>
</dbReference>
<comment type="subcellular location">
    <subcellularLocation>
        <location evidence="2 9">Membrane</location>
        <topology evidence="2 9">Multi-pass membrane protein</topology>
    </subcellularLocation>
</comment>
<reference evidence="10" key="1">
    <citation type="submission" date="2021-02" db="EMBL/GenBank/DDBJ databases">
        <authorList>
            <person name="Nowell W R."/>
        </authorList>
    </citation>
    <scope>NUCLEOTIDE SEQUENCE</scope>
</reference>
<dbReference type="Proteomes" id="UP000682733">
    <property type="component" value="Unassembled WGS sequence"/>
</dbReference>
<dbReference type="Pfam" id="PF10244">
    <property type="entry name" value="MRP-L51"/>
    <property type="match status" value="1"/>
</dbReference>
<evidence type="ECO:0000256" key="9">
    <source>
        <dbReference type="RuleBase" id="RU363111"/>
    </source>
</evidence>
<dbReference type="GO" id="GO:0015031">
    <property type="term" value="P:protein transport"/>
    <property type="evidence" value="ECO:0007669"/>
    <property type="project" value="UniProtKB-KW"/>
</dbReference>
<evidence type="ECO:0000256" key="2">
    <source>
        <dbReference type="ARBA" id="ARBA00004141"/>
    </source>
</evidence>
<dbReference type="InterPro" id="IPR007305">
    <property type="entry name" value="Vesicle_transpt_Got1/SFT2"/>
</dbReference>
<dbReference type="GO" id="GO:0003735">
    <property type="term" value="F:structural constituent of ribosome"/>
    <property type="evidence" value="ECO:0007669"/>
    <property type="project" value="InterPro"/>
</dbReference>
<dbReference type="EMBL" id="CAJNOK010007488">
    <property type="protein sequence ID" value="CAF1035904.1"/>
    <property type="molecule type" value="Genomic_DNA"/>
</dbReference>
<evidence type="ECO:0000313" key="12">
    <source>
        <dbReference type="Proteomes" id="UP000677228"/>
    </source>
</evidence>
<keyword evidence="5 9" id="KW-0653">Protein transport</keyword>
<dbReference type="EMBL" id="CAJOBA010007500">
    <property type="protein sequence ID" value="CAF3804170.1"/>
    <property type="molecule type" value="Genomic_DNA"/>
</dbReference>
<dbReference type="Pfam" id="PF04178">
    <property type="entry name" value="Got1"/>
    <property type="match status" value="1"/>
</dbReference>
<evidence type="ECO:0000256" key="1">
    <source>
        <dbReference type="ARBA" id="ARBA00003566"/>
    </source>
</evidence>
<keyword evidence="6 9" id="KW-1133">Transmembrane helix</keyword>
<organism evidence="10 12">
    <name type="scientific">Didymodactylos carnosus</name>
    <dbReference type="NCBI Taxonomy" id="1234261"/>
    <lineage>
        <taxon>Eukaryota</taxon>
        <taxon>Metazoa</taxon>
        <taxon>Spiralia</taxon>
        <taxon>Gnathifera</taxon>
        <taxon>Rotifera</taxon>
        <taxon>Eurotatoria</taxon>
        <taxon>Bdelloidea</taxon>
        <taxon>Philodinida</taxon>
        <taxon>Philodinidae</taxon>
        <taxon>Didymodactylos</taxon>
    </lineage>
</organism>
<evidence type="ECO:0000256" key="4">
    <source>
        <dbReference type="ARBA" id="ARBA00022692"/>
    </source>
</evidence>
<comment type="similarity">
    <text evidence="8 9">Belongs to the SFT2 family.</text>
</comment>
<dbReference type="GO" id="GO:0005737">
    <property type="term" value="C:cytoplasm"/>
    <property type="evidence" value="ECO:0007669"/>
    <property type="project" value="UniProtKB-ARBA"/>
</dbReference>
<dbReference type="PANTHER" id="PTHR23137:SF36">
    <property type="entry name" value="VESICLE TRANSPORT PROTEIN SFT2C"/>
    <property type="match status" value="1"/>
</dbReference>
<evidence type="ECO:0000256" key="7">
    <source>
        <dbReference type="ARBA" id="ARBA00023136"/>
    </source>
</evidence>